<dbReference type="EMBL" id="BMKX01000001">
    <property type="protein sequence ID" value="GGJ52134.1"/>
    <property type="molecule type" value="Genomic_DNA"/>
</dbReference>
<dbReference type="Pfam" id="PF00534">
    <property type="entry name" value="Glycos_transf_1"/>
    <property type="match status" value="1"/>
</dbReference>
<dbReference type="PANTHER" id="PTHR45947:SF3">
    <property type="entry name" value="SULFOQUINOVOSYL TRANSFERASE SQD2"/>
    <property type="match status" value="1"/>
</dbReference>
<comment type="caution">
    <text evidence="6">The sequence shown here is derived from an EMBL/GenBank/DDBJ whole genome shotgun (WGS) entry which is preliminary data.</text>
</comment>
<dbReference type="InterPro" id="IPR028098">
    <property type="entry name" value="Glyco_trans_4-like_N"/>
</dbReference>
<protein>
    <recommendedName>
        <fullName evidence="1">D-inositol 3-phosphate glycosyltransferase</fullName>
    </recommendedName>
</protein>
<dbReference type="GO" id="GO:0016740">
    <property type="term" value="F:transferase activity"/>
    <property type="evidence" value="ECO:0007669"/>
    <property type="project" value="UniProtKB-KW"/>
</dbReference>
<name>A0ABQ2DB04_9MICC</name>
<dbReference type="InterPro" id="IPR050194">
    <property type="entry name" value="Glycosyltransferase_grp1"/>
</dbReference>
<evidence type="ECO:0000313" key="7">
    <source>
        <dbReference type="Proteomes" id="UP000606115"/>
    </source>
</evidence>
<keyword evidence="3 6" id="KW-0808">Transferase</keyword>
<keyword evidence="2" id="KW-0328">Glycosyltransferase</keyword>
<organism evidence="6 7">
    <name type="scientific">Glutamicibacter ardleyensis</name>
    <dbReference type="NCBI Taxonomy" id="225894"/>
    <lineage>
        <taxon>Bacteria</taxon>
        <taxon>Bacillati</taxon>
        <taxon>Actinomycetota</taxon>
        <taxon>Actinomycetes</taxon>
        <taxon>Micrococcales</taxon>
        <taxon>Micrococcaceae</taxon>
        <taxon>Glutamicibacter</taxon>
    </lineage>
</organism>
<dbReference type="InterPro" id="IPR001296">
    <property type="entry name" value="Glyco_trans_1"/>
</dbReference>
<dbReference type="GeneID" id="303303233"/>
<evidence type="ECO:0000259" key="4">
    <source>
        <dbReference type="Pfam" id="PF00534"/>
    </source>
</evidence>
<accession>A0ABQ2DB04</accession>
<evidence type="ECO:0000313" key="6">
    <source>
        <dbReference type="EMBL" id="GGJ52134.1"/>
    </source>
</evidence>
<dbReference type="CDD" id="cd03814">
    <property type="entry name" value="GT4-like"/>
    <property type="match status" value="1"/>
</dbReference>
<dbReference type="PANTHER" id="PTHR45947">
    <property type="entry name" value="SULFOQUINOVOSYL TRANSFERASE SQD2"/>
    <property type="match status" value="1"/>
</dbReference>
<dbReference type="Gene3D" id="3.40.50.2000">
    <property type="entry name" value="Glycogen Phosphorylase B"/>
    <property type="match status" value="2"/>
</dbReference>
<evidence type="ECO:0000256" key="2">
    <source>
        <dbReference type="ARBA" id="ARBA00022676"/>
    </source>
</evidence>
<evidence type="ECO:0000256" key="3">
    <source>
        <dbReference type="ARBA" id="ARBA00022679"/>
    </source>
</evidence>
<gene>
    <name evidence="6" type="ORF">GCM10007173_08420</name>
</gene>
<proteinExistence type="predicted"/>
<feature type="domain" description="Glycosyltransferase subfamily 4-like N-terminal" evidence="5">
    <location>
        <begin position="33"/>
        <end position="206"/>
    </location>
</feature>
<evidence type="ECO:0000259" key="5">
    <source>
        <dbReference type="Pfam" id="PF13439"/>
    </source>
</evidence>
<dbReference type="Pfam" id="PF13439">
    <property type="entry name" value="Glyco_transf_4"/>
    <property type="match status" value="1"/>
</dbReference>
<sequence length="413" mass="45085">MNAVCLVKLGVTRGTHHEVVKVAIVAESFLPHVNGVTNSVLRTLDHLELTGHSAVVITPAASLAGELKGHSVPRSYKGFPIITVPSVAMVNYPEVRLAAGGVGRLKRILAREAPDVVHLASPFLLGWRALRAAQELNIPSVAMYQTEVPTYAARYKMPWLTEKLWDHVRAIHTTADLTLVPSTFSRRQLESLGVTRLVLSGRGVDTVQFTPQRRDAKFREAIAPTGERIIGYVGRLAAEKQVADLRVLSSLPNTRLVIVGSGPLEDELRSILPTAHFTGFLSGTRLAEVIASFDVFVHPGASETFCQTIQEAMACAVPVVAVGRGGPLDLVDSSRTGWLYAPGDLNELRDRVSDLIYDDAKRLAFASAAHAQVQDRSWFRIGEELLQSYWTVRSERVRSGHQAGGWPGRKISS</sequence>
<dbReference type="Proteomes" id="UP000606115">
    <property type="component" value="Unassembled WGS sequence"/>
</dbReference>
<feature type="domain" description="Glycosyl transferase family 1" evidence="4">
    <location>
        <begin position="215"/>
        <end position="369"/>
    </location>
</feature>
<keyword evidence="7" id="KW-1185">Reference proteome</keyword>
<evidence type="ECO:0000256" key="1">
    <source>
        <dbReference type="ARBA" id="ARBA00021292"/>
    </source>
</evidence>
<dbReference type="RefSeq" id="WP_229676985.1">
    <property type="nucleotide sequence ID" value="NZ_BMKX01000001.1"/>
</dbReference>
<reference evidence="7" key="1">
    <citation type="journal article" date="2019" name="Int. J. Syst. Evol. Microbiol.">
        <title>The Global Catalogue of Microorganisms (GCM) 10K type strain sequencing project: providing services to taxonomists for standard genome sequencing and annotation.</title>
        <authorList>
            <consortium name="The Broad Institute Genomics Platform"/>
            <consortium name="The Broad Institute Genome Sequencing Center for Infectious Disease"/>
            <person name="Wu L."/>
            <person name="Ma J."/>
        </authorList>
    </citation>
    <scope>NUCLEOTIDE SEQUENCE [LARGE SCALE GENOMIC DNA]</scope>
    <source>
        <strain evidence="7">CGMCC 1.3685</strain>
    </source>
</reference>
<dbReference type="SUPFAM" id="SSF53756">
    <property type="entry name" value="UDP-Glycosyltransferase/glycogen phosphorylase"/>
    <property type="match status" value="1"/>
</dbReference>